<keyword evidence="1" id="KW-1133">Transmembrane helix</keyword>
<keyword evidence="3" id="KW-1185">Reference proteome</keyword>
<dbReference type="EMBL" id="JAPQER010000004">
    <property type="protein sequence ID" value="MCY6484834.1"/>
    <property type="molecule type" value="Genomic_DNA"/>
</dbReference>
<dbReference type="Pfam" id="PF12650">
    <property type="entry name" value="DUF3784"/>
    <property type="match status" value="1"/>
</dbReference>
<comment type="caution">
    <text evidence="2">The sequence shown here is derived from an EMBL/GenBank/DDBJ whole genome shotgun (WGS) entry which is preliminary data.</text>
</comment>
<gene>
    <name evidence="2" type="ORF">OW763_10825</name>
</gene>
<reference evidence="2" key="1">
    <citation type="submission" date="2022-12" db="EMBL/GenBank/DDBJ databases">
        <authorList>
            <person name="Wang J."/>
        </authorList>
    </citation>
    <scope>NUCLEOTIDE SEQUENCE</scope>
    <source>
        <strain evidence="2">HY-45-18</strain>
    </source>
</reference>
<accession>A0ABT4D0R6</accession>
<protein>
    <submittedName>
        <fullName evidence="2">DUF3784 domain-containing protein</fullName>
    </submittedName>
</protein>
<name>A0ABT4D0R6_9CLOT</name>
<evidence type="ECO:0000313" key="3">
    <source>
        <dbReference type="Proteomes" id="UP001078443"/>
    </source>
</evidence>
<proteinExistence type="predicted"/>
<keyword evidence="1" id="KW-0812">Transmembrane</keyword>
<keyword evidence="1" id="KW-0472">Membrane</keyword>
<organism evidence="2 3">
    <name type="scientific">Clostridium aestuarii</name>
    <dbReference type="NCBI Taxonomy" id="338193"/>
    <lineage>
        <taxon>Bacteria</taxon>
        <taxon>Bacillati</taxon>
        <taxon>Bacillota</taxon>
        <taxon>Clostridia</taxon>
        <taxon>Eubacteriales</taxon>
        <taxon>Clostridiaceae</taxon>
        <taxon>Clostridium</taxon>
    </lineage>
</organism>
<evidence type="ECO:0000256" key="1">
    <source>
        <dbReference type="SAM" id="Phobius"/>
    </source>
</evidence>
<feature type="transmembrane region" description="Helical" evidence="1">
    <location>
        <begin position="45"/>
        <end position="67"/>
    </location>
</feature>
<feature type="transmembrane region" description="Helical" evidence="1">
    <location>
        <begin position="73"/>
        <end position="94"/>
    </location>
</feature>
<evidence type="ECO:0000313" key="2">
    <source>
        <dbReference type="EMBL" id="MCY6484834.1"/>
    </source>
</evidence>
<dbReference type="Proteomes" id="UP001078443">
    <property type="component" value="Unassembled WGS sequence"/>
</dbReference>
<dbReference type="RefSeq" id="WP_268041157.1">
    <property type="nucleotide sequence ID" value="NZ_JAPQER010000004.1"/>
</dbReference>
<sequence>MFNLQEPLMIIMGFGILFFSYLIGIKKKIYLISGYNKSIKNVDKLCKSLGLSLFIIGLINILTPLLTDYVGEFIWWIYSIIVLISVIYAISNYIKET</sequence>
<feature type="transmembrane region" description="Helical" evidence="1">
    <location>
        <begin position="6"/>
        <end position="24"/>
    </location>
</feature>
<dbReference type="InterPro" id="IPR017259">
    <property type="entry name" value="UCP037672"/>
</dbReference>